<evidence type="ECO:0000259" key="12">
    <source>
        <dbReference type="Pfam" id="PF03015"/>
    </source>
</evidence>
<evidence type="ECO:0000256" key="5">
    <source>
        <dbReference type="ARBA" id="ARBA00022857"/>
    </source>
</evidence>
<keyword evidence="8 11" id="KW-0443">Lipid metabolism</keyword>
<sequence>MESQITAFFKDKTVLITGGTGFLGRVTIEKLLRSTDVARVYVLMRPKRGKSIKERFESWRTNSLFGLLLKTKPNALDRIVSISGDCEEPDLGISLAEREILRKEVQVVIHCAATVNFVEPLHKALDINARATRLMLELAREMNNLKVFVHVSTAFSNCVIHHITEHFYPGHLNCTVDKVLAVRELCDNTVIDEMTSALLGKFPNTYTYTKALAEQLIQTESRQLPVCIYRPGAIMATSRNPMPGWIDNIYGPVATIYGATMGVLRVAPVNLDANCDIVPVDFCANLILACAWQTAREFSECEAEQSPPKIYNHVPHAKNMITNRSLINATERLRLICPLEQSIWYPFLHTTTTIWLLKLAYIFYHLLPGYIMDLALRFRGQKPRMIKLYNRIHEAIDATCYFSSQSWSFETHNTDQLWQSLLIADKENYEFDMQHLNWDKFFERVLTGMRLYLGKEEPTEESKQRGLKHMKRLTLYHRILQFVLCCGAAFIVKWFICLFL</sequence>
<dbReference type="GeneID" id="117567608"/>
<evidence type="ECO:0000259" key="13">
    <source>
        <dbReference type="Pfam" id="PF07993"/>
    </source>
</evidence>
<proteinExistence type="inferred from homology"/>
<keyword evidence="6 11" id="KW-1133">Transmembrane helix</keyword>
<dbReference type="GO" id="GO:0035336">
    <property type="term" value="P:long-chain fatty-acyl-CoA metabolic process"/>
    <property type="evidence" value="ECO:0007669"/>
    <property type="project" value="TreeGrafter"/>
</dbReference>
<gene>
    <name evidence="15" type="primary">LOC117567608</name>
</gene>
<comment type="subcellular location">
    <subcellularLocation>
        <location evidence="1">Membrane</location>
        <topology evidence="1">Multi-pass membrane protein</topology>
    </subcellularLocation>
</comment>
<dbReference type="CDD" id="cd05236">
    <property type="entry name" value="FAR-N_SDR_e"/>
    <property type="match status" value="1"/>
</dbReference>
<evidence type="ECO:0000256" key="10">
    <source>
        <dbReference type="ARBA" id="ARBA00052530"/>
    </source>
</evidence>
<evidence type="ECO:0000256" key="2">
    <source>
        <dbReference type="ARBA" id="ARBA00005928"/>
    </source>
</evidence>
<feature type="transmembrane region" description="Helical" evidence="11">
    <location>
        <begin position="355"/>
        <end position="376"/>
    </location>
</feature>
<dbReference type="Proteomes" id="UP000515160">
    <property type="component" value="Chromosome 3"/>
</dbReference>
<dbReference type="Gene3D" id="3.40.50.720">
    <property type="entry name" value="NAD(P)-binding Rossmann-like Domain"/>
    <property type="match status" value="1"/>
</dbReference>
<keyword evidence="14" id="KW-1185">Reference proteome</keyword>
<comment type="catalytic activity">
    <reaction evidence="10 11">
        <text>a long-chain fatty acyl-CoA + 2 NADPH + 2 H(+) = a long-chain primary fatty alcohol + 2 NADP(+) + CoA</text>
        <dbReference type="Rhea" id="RHEA:52716"/>
        <dbReference type="ChEBI" id="CHEBI:15378"/>
        <dbReference type="ChEBI" id="CHEBI:57287"/>
        <dbReference type="ChEBI" id="CHEBI:57783"/>
        <dbReference type="ChEBI" id="CHEBI:58349"/>
        <dbReference type="ChEBI" id="CHEBI:77396"/>
        <dbReference type="ChEBI" id="CHEBI:83139"/>
        <dbReference type="EC" id="1.2.1.84"/>
    </reaction>
</comment>
<keyword evidence="3 11" id="KW-0444">Lipid biosynthesis</keyword>
<dbReference type="GO" id="GO:0080019">
    <property type="term" value="F:alcohol-forming very long-chain fatty acyl-CoA reductase activity"/>
    <property type="evidence" value="ECO:0007669"/>
    <property type="project" value="InterPro"/>
</dbReference>
<evidence type="ECO:0000256" key="8">
    <source>
        <dbReference type="ARBA" id="ARBA00023098"/>
    </source>
</evidence>
<keyword evidence="5 11" id="KW-0521">NADP</keyword>
<keyword evidence="7 11" id="KW-0560">Oxidoreductase</keyword>
<evidence type="ECO:0000313" key="14">
    <source>
        <dbReference type="Proteomes" id="UP000515160"/>
    </source>
</evidence>
<dbReference type="SUPFAM" id="SSF51735">
    <property type="entry name" value="NAD(P)-binding Rossmann-fold domains"/>
    <property type="match status" value="1"/>
</dbReference>
<evidence type="ECO:0000256" key="3">
    <source>
        <dbReference type="ARBA" id="ARBA00022516"/>
    </source>
</evidence>
<dbReference type="RefSeq" id="XP_034103588.1">
    <property type="nucleotide sequence ID" value="XM_034247697.2"/>
</dbReference>
<dbReference type="Pfam" id="PF07993">
    <property type="entry name" value="NAD_binding_4"/>
    <property type="match status" value="1"/>
</dbReference>
<evidence type="ECO:0000256" key="6">
    <source>
        <dbReference type="ARBA" id="ARBA00022989"/>
    </source>
</evidence>
<dbReference type="InterPro" id="IPR013120">
    <property type="entry name" value="FAR_NAD-bd"/>
</dbReference>
<dbReference type="Pfam" id="PF03015">
    <property type="entry name" value="Sterile"/>
    <property type="match status" value="1"/>
</dbReference>
<evidence type="ECO:0000256" key="1">
    <source>
        <dbReference type="ARBA" id="ARBA00004141"/>
    </source>
</evidence>
<dbReference type="InterPro" id="IPR026055">
    <property type="entry name" value="FAR"/>
</dbReference>
<dbReference type="FunFam" id="3.40.50.720:FF:000143">
    <property type="entry name" value="Fatty acyl-CoA reductase"/>
    <property type="match status" value="1"/>
</dbReference>
<evidence type="ECO:0000313" key="15">
    <source>
        <dbReference type="RefSeq" id="XP_034103588.1"/>
    </source>
</evidence>
<accession>A0A6P8WVZ1</accession>
<name>A0A6P8WVZ1_DROAB</name>
<feature type="domain" description="Fatty acyl-CoA reductase C-terminal" evidence="12">
    <location>
        <begin position="364"/>
        <end position="456"/>
    </location>
</feature>
<evidence type="ECO:0000256" key="7">
    <source>
        <dbReference type="ARBA" id="ARBA00023002"/>
    </source>
</evidence>
<dbReference type="AlphaFoldDB" id="A0A6P8WVZ1"/>
<reference evidence="15" key="1">
    <citation type="submission" date="2025-08" db="UniProtKB">
        <authorList>
            <consortium name="RefSeq"/>
        </authorList>
    </citation>
    <scope>IDENTIFICATION</scope>
    <source>
        <strain evidence="15">15112-1751.03</strain>
        <tissue evidence="15">Whole Adult</tissue>
    </source>
</reference>
<comment type="function">
    <text evidence="11">Catalyzes the reduction of fatty acyl-CoA to fatty alcohols.</text>
</comment>
<feature type="domain" description="Thioester reductase (TE)" evidence="13">
    <location>
        <begin position="16"/>
        <end position="287"/>
    </location>
</feature>
<comment type="similarity">
    <text evidence="2 11">Belongs to the fatty acyl-CoA reductase family.</text>
</comment>
<dbReference type="GO" id="GO:0016020">
    <property type="term" value="C:membrane"/>
    <property type="evidence" value="ECO:0007669"/>
    <property type="project" value="UniProtKB-SubCell"/>
</dbReference>
<protein>
    <recommendedName>
        <fullName evidence="11">Fatty acyl-CoA reductase</fullName>
        <ecNumber evidence="11">1.2.1.84</ecNumber>
    </recommendedName>
</protein>
<dbReference type="CDD" id="cd09071">
    <property type="entry name" value="FAR_C"/>
    <property type="match status" value="1"/>
</dbReference>
<evidence type="ECO:0000256" key="11">
    <source>
        <dbReference type="RuleBase" id="RU363097"/>
    </source>
</evidence>
<feature type="transmembrane region" description="Helical" evidence="11">
    <location>
        <begin position="475"/>
        <end position="496"/>
    </location>
</feature>
<dbReference type="PANTHER" id="PTHR11011:SF60">
    <property type="entry name" value="FATTY ACYL-COA REDUCTASE-RELATED"/>
    <property type="match status" value="1"/>
</dbReference>
<keyword evidence="9 11" id="KW-0472">Membrane</keyword>
<dbReference type="OrthoDB" id="429813at2759"/>
<dbReference type="GO" id="GO:0005777">
    <property type="term" value="C:peroxisome"/>
    <property type="evidence" value="ECO:0007669"/>
    <property type="project" value="TreeGrafter"/>
</dbReference>
<organism evidence="14 15">
    <name type="scientific">Drosophila albomicans</name>
    <name type="common">Fruit fly</name>
    <dbReference type="NCBI Taxonomy" id="7291"/>
    <lineage>
        <taxon>Eukaryota</taxon>
        <taxon>Metazoa</taxon>
        <taxon>Ecdysozoa</taxon>
        <taxon>Arthropoda</taxon>
        <taxon>Hexapoda</taxon>
        <taxon>Insecta</taxon>
        <taxon>Pterygota</taxon>
        <taxon>Neoptera</taxon>
        <taxon>Endopterygota</taxon>
        <taxon>Diptera</taxon>
        <taxon>Brachycera</taxon>
        <taxon>Muscomorpha</taxon>
        <taxon>Ephydroidea</taxon>
        <taxon>Drosophilidae</taxon>
        <taxon>Drosophila</taxon>
    </lineage>
</organism>
<dbReference type="EC" id="1.2.1.84" evidence="11"/>
<evidence type="ECO:0000256" key="4">
    <source>
        <dbReference type="ARBA" id="ARBA00022692"/>
    </source>
</evidence>
<dbReference type="InterPro" id="IPR033640">
    <property type="entry name" value="FAR_C"/>
</dbReference>
<dbReference type="InterPro" id="IPR036291">
    <property type="entry name" value="NAD(P)-bd_dom_sf"/>
</dbReference>
<keyword evidence="4 11" id="KW-0812">Transmembrane</keyword>
<evidence type="ECO:0000256" key="9">
    <source>
        <dbReference type="ARBA" id="ARBA00023136"/>
    </source>
</evidence>
<dbReference type="PANTHER" id="PTHR11011">
    <property type="entry name" value="MALE STERILITY PROTEIN 2-RELATED"/>
    <property type="match status" value="1"/>
</dbReference>
<dbReference type="GO" id="GO:0102965">
    <property type="term" value="F:alcohol-forming long-chain fatty acyl-CoA reductase activity"/>
    <property type="evidence" value="ECO:0007669"/>
    <property type="project" value="UniProtKB-EC"/>
</dbReference>